<dbReference type="InterPro" id="IPR036875">
    <property type="entry name" value="Znf_CCHC_sf"/>
</dbReference>
<sequence length="126" mass="14228">MLEKQSMKGNRSSETGTRPRTNLNKSALNARDKENRRKWSRVRLRLIRRTRSSRQGVRKSVAKEYPRCSGICYKCGKRDHMSSDCKVAAKSCFKCFQLGHFGHQCSTASVSSQLSCSVPLKAIEAS</sequence>
<dbReference type="GO" id="GO:0008270">
    <property type="term" value="F:zinc ion binding"/>
    <property type="evidence" value="ECO:0007669"/>
    <property type="project" value="UniProtKB-KW"/>
</dbReference>
<keyword evidence="5" id="KW-1185">Reference proteome</keyword>
<evidence type="ECO:0000256" key="2">
    <source>
        <dbReference type="SAM" id="MobiDB-lite"/>
    </source>
</evidence>
<name>A0AA38SU14_9ASTR</name>
<proteinExistence type="predicted"/>
<evidence type="ECO:0000259" key="3">
    <source>
        <dbReference type="PROSITE" id="PS50158"/>
    </source>
</evidence>
<feature type="compositionally biased region" description="Polar residues" evidence="2">
    <location>
        <begin position="7"/>
        <end position="27"/>
    </location>
</feature>
<dbReference type="Gene3D" id="4.10.60.10">
    <property type="entry name" value="Zinc finger, CCHC-type"/>
    <property type="match status" value="1"/>
</dbReference>
<dbReference type="Pfam" id="PF00098">
    <property type="entry name" value="zf-CCHC"/>
    <property type="match status" value="1"/>
</dbReference>
<evidence type="ECO:0000313" key="5">
    <source>
        <dbReference type="Proteomes" id="UP001172457"/>
    </source>
</evidence>
<keyword evidence="1" id="KW-0862">Zinc</keyword>
<dbReference type="EMBL" id="JARYMX010000006">
    <property type="protein sequence ID" value="KAJ9544938.1"/>
    <property type="molecule type" value="Genomic_DNA"/>
</dbReference>
<comment type="caution">
    <text evidence="4">The sequence shown here is derived from an EMBL/GenBank/DDBJ whole genome shotgun (WGS) entry which is preliminary data.</text>
</comment>
<accession>A0AA38SU14</accession>
<reference evidence="4" key="1">
    <citation type="submission" date="2023-03" db="EMBL/GenBank/DDBJ databases">
        <title>Chromosome-scale reference genome and RAD-based genetic map of yellow starthistle (Centaurea solstitialis) reveal putative structural variation and QTLs associated with invader traits.</title>
        <authorList>
            <person name="Reatini B."/>
            <person name="Cang F.A."/>
            <person name="Jiang Q."/>
            <person name="Mckibben M.T.W."/>
            <person name="Barker M.S."/>
            <person name="Rieseberg L.H."/>
            <person name="Dlugosch K.M."/>
        </authorList>
    </citation>
    <scope>NUCLEOTIDE SEQUENCE</scope>
    <source>
        <strain evidence="4">CAN-66</strain>
        <tissue evidence="4">Leaf</tissue>
    </source>
</reference>
<evidence type="ECO:0000256" key="1">
    <source>
        <dbReference type="PROSITE-ProRule" id="PRU00047"/>
    </source>
</evidence>
<keyword evidence="1" id="KW-0479">Metal-binding</keyword>
<feature type="domain" description="CCHC-type" evidence="3">
    <location>
        <begin position="72"/>
        <end position="86"/>
    </location>
</feature>
<dbReference type="GO" id="GO:0003676">
    <property type="term" value="F:nucleic acid binding"/>
    <property type="evidence" value="ECO:0007669"/>
    <property type="project" value="InterPro"/>
</dbReference>
<dbReference type="SMART" id="SM00343">
    <property type="entry name" value="ZnF_C2HC"/>
    <property type="match status" value="2"/>
</dbReference>
<organism evidence="4 5">
    <name type="scientific">Centaurea solstitialis</name>
    <name type="common">yellow star-thistle</name>
    <dbReference type="NCBI Taxonomy" id="347529"/>
    <lineage>
        <taxon>Eukaryota</taxon>
        <taxon>Viridiplantae</taxon>
        <taxon>Streptophyta</taxon>
        <taxon>Embryophyta</taxon>
        <taxon>Tracheophyta</taxon>
        <taxon>Spermatophyta</taxon>
        <taxon>Magnoliopsida</taxon>
        <taxon>eudicotyledons</taxon>
        <taxon>Gunneridae</taxon>
        <taxon>Pentapetalae</taxon>
        <taxon>asterids</taxon>
        <taxon>campanulids</taxon>
        <taxon>Asterales</taxon>
        <taxon>Asteraceae</taxon>
        <taxon>Carduoideae</taxon>
        <taxon>Cardueae</taxon>
        <taxon>Centaureinae</taxon>
        <taxon>Centaurea</taxon>
    </lineage>
</organism>
<dbReference type="Proteomes" id="UP001172457">
    <property type="component" value="Chromosome 6"/>
</dbReference>
<feature type="region of interest" description="Disordered" evidence="2">
    <location>
        <begin position="1"/>
        <end position="36"/>
    </location>
</feature>
<protein>
    <recommendedName>
        <fullName evidence="3">CCHC-type domain-containing protein</fullName>
    </recommendedName>
</protein>
<evidence type="ECO:0000313" key="4">
    <source>
        <dbReference type="EMBL" id="KAJ9544938.1"/>
    </source>
</evidence>
<dbReference type="SUPFAM" id="SSF57756">
    <property type="entry name" value="Retrovirus zinc finger-like domains"/>
    <property type="match status" value="1"/>
</dbReference>
<dbReference type="AlphaFoldDB" id="A0AA38SU14"/>
<keyword evidence="1" id="KW-0863">Zinc-finger</keyword>
<dbReference type="InterPro" id="IPR001878">
    <property type="entry name" value="Znf_CCHC"/>
</dbReference>
<dbReference type="PROSITE" id="PS50158">
    <property type="entry name" value="ZF_CCHC"/>
    <property type="match status" value="1"/>
</dbReference>
<gene>
    <name evidence="4" type="ORF">OSB04_024645</name>
</gene>